<dbReference type="AlphaFoldDB" id="A0A6A6D4S5"/>
<evidence type="ECO:0008006" key="3">
    <source>
        <dbReference type="Google" id="ProtNLM"/>
    </source>
</evidence>
<gene>
    <name evidence="1" type="ORF">K469DRAFT_614656</name>
</gene>
<feature type="non-terminal residue" evidence="1">
    <location>
        <position position="251"/>
    </location>
</feature>
<evidence type="ECO:0000313" key="2">
    <source>
        <dbReference type="Proteomes" id="UP000800200"/>
    </source>
</evidence>
<name>A0A6A6D4S5_9PEZI</name>
<keyword evidence="2" id="KW-1185">Reference proteome</keyword>
<dbReference type="Proteomes" id="UP000800200">
    <property type="component" value="Unassembled WGS sequence"/>
</dbReference>
<evidence type="ECO:0000313" key="1">
    <source>
        <dbReference type="EMBL" id="KAF2174387.1"/>
    </source>
</evidence>
<sequence length="251" mass="28883">MNAIEAALADLELQDYPNYSATAKKYNVDRSTLSRRHRGVTVSREAYIESISILTKEQENNLISYIQKLTAMSLPPTNTMVANFIHDLAGYWVHKDFWKKHSDVLGSSYLTPIDLQRTKADNNFLYSRYFDFIKKKIAKYDIQPHNMYNMDEKGFLIGVLNKLKRIYCRSDYKLEKLRGAGQDENRDWITVLASICADGSYLPPALIYKGQSGNVQNSWLQDYEPSSQEAFFAASPTGWTNNDLGFEWLTK</sequence>
<reference evidence="1" key="1">
    <citation type="journal article" date="2020" name="Stud. Mycol.">
        <title>101 Dothideomycetes genomes: a test case for predicting lifestyles and emergence of pathogens.</title>
        <authorList>
            <person name="Haridas S."/>
            <person name="Albert R."/>
            <person name="Binder M."/>
            <person name="Bloem J."/>
            <person name="Labutti K."/>
            <person name="Salamov A."/>
            <person name="Andreopoulos B."/>
            <person name="Baker S."/>
            <person name="Barry K."/>
            <person name="Bills G."/>
            <person name="Bluhm B."/>
            <person name="Cannon C."/>
            <person name="Castanera R."/>
            <person name="Culley D."/>
            <person name="Daum C."/>
            <person name="Ezra D."/>
            <person name="Gonzalez J."/>
            <person name="Henrissat B."/>
            <person name="Kuo A."/>
            <person name="Liang C."/>
            <person name="Lipzen A."/>
            <person name="Lutzoni F."/>
            <person name="Magnuson J."/>
            <person name="Mondo S."/>
            <person name="Nolan M."/>
            <person name="Ohm R."/>
            <person name="Pangilinan J."/>
            <person name="Park H.-J."/>
            <person name="Ramirez L."/>
            <person name="Alfaro M."/>
            <person name="Sun H."/>
            <person name="Tritt A."/>
            <person name="Yoshinaga Y."/>
            <person name="Zwiers L.-H."/>
            <person name="Turgeon B."/>
            <person name="Goodwin S."/>
            <person name="Spatafora J."/>
            <person name="Crous P."/>
            <person name="Grigoriev I."/>
        </authorList>
    </citation>
    <scope>NUCLEOTIDE SEQUENCE</scope>
    <source>
        <strain evidence="1">CBS 207.26</strain>
    </source>
</reference>
<accession>A0A6A6D4S5</accession>
<organism evidence="1 2">
    <name type="scientific">Zopfia rhizophila CBS 207.26</name>
    <dbReference type="NCBI Taxonomy" id="1314779"/>
    <lineage>
        <taxon>Eukaryota</taxon>
        <taxon>Fungi</taxon>
        <taxon>Dikarya</taxon>
        <taxon>Ascomycota</taxon>
        <taxon>Pezizomycotina</taxon>
        <taxon>Dothideomycetes</taxon>
        <taxon>Dothideomycetes incertae sedis</taxon>
        <taxon>Zopfiaceae</taxon>
        <taxon>Zopfia</taxon>
    </lineage>
</organism>
<dbReference type="EMBL" id="ML995094">
    <property type="protein sequence ID" value="KAF2174387.1"/>
    <property type="molecule type" value="Genomic_DNA"/>
</dbReference>
<protein>
    <recommendedName>
        <fullName evidence="3">HTH psq-type domain-containing protein</fullName>
    </recommendedName>
</protein>
<dbReference type="OrthoDB" id="3938460at2759"/>
<proteinExistence type="predicted"/>